<dbReference type="GO" id="GO:0016887">
    <property type="term" value="F:ATP hydrolysis activity"/>
    <property type="evidence" value="ECO:0007669"/>
    <property type="project" value="InterPro"/>
</dbReference>
<keyword evidence="4" id="KW-0547">Nucleotide-binding</keyword>
<sequence>MTEAPLLSVRDLSVAFVQEGRQSMAVDHISFDIAKGETVALVGESGSGKSVSALSVLKLLPYPTASHPSGQILFQGADLLATNEKELRRVRGNNITMIFQEPMTSLNPLHSIEQQIVEVLKLHQGLGDRQAKARTLELLNEVGIREPEKRLDAYPHQLSGGQRQRVMIAMALANEPELLIADEPTTALDVTVQAQILELLADLKSRKNMSMLFITHDLGIVRKIADRVCVMTKGKIVETGPTKDIFANPQHAYTRHLLAAEPKGKPPAANNAAKPVMTGKDIKVWFPIKRGFFRRTVDNVKAVDGIDVTVRAGQTLGVVGESGSGKTTLGLALARMISSTGSIQFNGRDINKLTFNDMRPLRRELQIVFQDPFGSLSPRMSISEIIEEGLKIHEPKLSPDQRDKRIVDVLKEVGLDPATRNRYPHEFSGGQRQRVAIARAMVLNPRFVMLDEPTSALDMSVQAQVVDLLRSLQAKHDLAYLFISHDLKVIRALANDVIVMRNGKIVEAGPSEQIFGNPQTDYTRALISAAFKIETAPVGIVSE</sequence>
<dbReference type="PANTHER" id="PTHR43776">
    <property type="entry name" value="TRANSPORT ATP-BINDING PROTEIN"/>
    <property type="match status" value="1"/>
</dbReference>
<dbReference type="InterPro" id="IPR003439">
    <property type="entry name" value="ABC_transporter-like_ATP-bd"/>
</dbReference>
<organism evidence="7 8">
    <name type="scientific">Mesorhizobium helmanticense</name>
    <dbReference type="NCBI Taxonomy" id="1776423"/>
    <lineage>
        <taxon>Bacteria</taxon>
        <taxon>Pseudomonadati</taxon>
        <taxon>Pseudomonadota</taxon>
        <taxon>Alphaproteobacteria</taxon>
        <taxon>Hyphomicrobiales</taxon>
        <taxon>Phyllobacteriaceae</taxon>
        <taxon>Mesorhizobium</taxon>
    </lineage>
</organism>
<dbReference type="EMBL" id="PZJX01000025">
    <property type="protein sequence ID" value="PTE10266.1"/>
    <property type="molecule type" value="Genomic_DNA"/>
</dbReference>
<dbReference type="Proteomes" id="UP000240259">
    <property type="component" value="Unassembled WGS sequence"/>
</dbReference>
<accession>A0A2T4IX73</accession>
<dbReference type="GO" id="GO:0005886">
    <property type="term" value="C:plasma membrane"/>
    <property type="evidence" value="ECO:0007669"/>
    <property type="project" value="UniProtKB-SubCell"/>
</dbReference>
<dbReference type="FunFam" id="3.40.50.300:FF:000016">
    <property type="entry name" value="Oligopeptide ABC transporter ATP-binding component"/>
    <property type="match status" value="2"/>
</dbReference>
<evidence type="ECO:0000313" key="7">
    <source>
        <dbReference type="EMBL" id="PTE10266.1"/>
    </source>
</evidence>
<dbReference type="SMART" id="SM00382">
    <property type="entry name" value="AAA"/>
    <property type="match status" value="2"/>
</dbReference>
<evidence type="ECO:0000256" key="4">
    <source>
        <dbReference type="ARBA" id="ARBA00022741"/>
    </source>
</evidence>
<dbReference type="PROSITE" id="PS50893">
    <property type="entry name" value="ABC_TRANSPORTER_2"/>
    <property type="match status" value="2"/>
</dbReference>
<dbReference type="Pfam" id="PF00005">
    <property type="entry name" value="ABC_tran"/>
    <property type="match status" value="2"/>
</dbReference>
<keyword evidence="5 7" id="KW-0067">ATP-binding</keyword>
<keyword evidence="3" id="KW-0813">Transport</keyword>
<feature type="domain" description="ABC transporter" evidence="6">
    <location>
        <begin position="9"/>
        <end position="258"/>
    </location>
</feature>
<dbReference type="PROSITE" id="PS00211">
    <property type="entry name" value="ABC_TRANSPORTER_1"/>
    <property type="match status" value="2"/>
</dbReference>
<comment type="similarity">
    <text evidence="2">Belongs to the ABC transporter superfamily.</text>
</comment>
<evidence type="ECO:0000256" key="5">
    <source>
        <dbReference type="ARBA" id="ARBA00022840"/>
    </source>
</evidence>
<feature type="domain" description="ABC transporter" evidence="6">
    <location>
        <begin position="288"/>
        <end position="527"/>
    </location>
</feature>
<comment type="caution">
    <text evidence="7">The sequence shown here is derived from an EMBL/GenBank/DDBJ whole genome shotgun (WGS) entry which is preliminary data.</text>
</comment>
<dbReference type="NCBIfam" id="NF007739">
    <property type="entry name" value="PRK10419.1"/>
    <property type="match status" value="2"/>
</dbReference>
<dbReference type="PANTHER" id="PTHR43776:SF7">
    <property type="entry name" value="D,D-DIPEPTIDE TRANSPORT ATP-BINDING PROTEIN DDPF-RELATED"/>
    <property type="match status" value="1"/>
</dbReference>
<reference evidence="7 8" key="1">
    <citation type="submission" date="2018-03" db="EMBL/GenBank/DDBJ databases">
        <title>Genome sequence of the symbiotic type strain Mesorhizobium helmanticense CSLC115NT isolated from Lotus corniculatus nodules.</title>
        <authorList>
            <person name="Sannazzaro A.I."/>
            <person name="Torres Tejerizo G.A."/>
            <person name="Dip D."/>
            <person name="Caballero M."/>
            <person name="Pistorio M."/>
            <person name="Estrella M.J."/>
        </authorList>
    </citation>
    <scope>NUCLEOTIDE SEQUENCE [LARGE SCALE GENOMIC DNA]</scope>
    <source>
        <strain evidence="7 8">CSLC115N</strain>
    </source>
</reference>
<dbReference type="CDD" id="cd03257">
    <property type="entry name" value="ABC_NikE_OppD_transporters"/>
    <property type="match status" value="2"/>
</dbReference>
<dbReference type="GO" id="GO:0055085">
    <property type="term" value="P:transmembrane transport"/>
    <property type="evidence" value="ECO:0007669"/>
    <property type="project" value="UniProtKB-ARBA"/>
</dbReference>
<dbReference type="InterPro" id="IPR013563">
    <property type="entry name" value="Oligopep_ABC_C"/>
</dbReference>
<dbReference type="InterPro" id="IPR050319">
    <property type="entry name" value="ABC_transp_ATP-bind"/>
</dbReference>
<dbReference type="NCBIfam" id="NF008453">
    <property type="entry name" value="PRK11308.1"/>
    <property type="match status" value="2"/>
</dbReference>
<dbReference type="SUPFAM" id="SSF52540">
    <property type="entry name" value="P-loop containing nucleoside triphosphate hydrolases"/>
    <property type="match status" value="2"/>
</dbReference>
<comment type="subcellular location">
    <subcellularLocation>
        <location evidence="1">Cell inner membrane</location>
        <topology evidence="1">Peripheral membrane protein</topology>
    </subcellularLocation>
</comment>
<dbReference type="RefSeq" id="WP_107649393.1">
    <property type="nucleotide sequence ID" value="NZ_PZJX01000025.1"/>
</dbReference>
<evidence type="ECO:0000256" key="2">
    <source>
        <dbReference type="ARBA" id="ARBA00005417"/>
    </source>
</evidence>
<dbReference type="InterPro" id="IPR017871">
    <property type="entry name" value="ABC_transporter-like_CS"/>
</dbReference>
<evidence type="ECO:0000259" key="6">
    <source>
        <dbReference type="PROSITE" id="PS50893"/>
    </source>
</evidence>
<dbReference type="GO" id="GO:0005524">
    <property type="term" value="F:ATP binding"/>
    <property type="evidence" value="ECO:0007669"/>
    <property type="project" value="UniProtKB-KW"/>
</dbReference>
<dbReference type="InterPro" id="IPR003593">
    <property type="entry name" value="AAA+_ATPase"/>
</dbReference>
<keyword evidence="8" id="KW-1185">Reference proteome</keyword>
<evidence type="ECO:0000256" key="3">
    <source>
        <dbReference type="ARBA" id="ARBA00022448"/>
    </source>
</evidence>
<dbReference type="AlphaFoldDB" id="A0A2T4IX73"/>
<dbReference type="GO" id="GO:0015833">
    <property type="term" value="P:peptide transport"/>
    <property type="evidence" value="ECO:0007669"/>
    <property type="project" value="InterPro"/>
</dbReference>
<protein>
    <submittedName>
        <fullName evidence="7">Microcin ABC transporter ATP-binding protein</fullName>
    </submittedName>
</protein>
<dbReference type="InterPro" id="IPR027417">
    <property type="entry name" value="P-loop_NTPase"/>
</dbReference>
<proteinExistence type="inferred from homology"/>
<evidence type="ECO:0000313" key="8">
    <source>
        <dbReference type="Proteomes" id="UP000240259"/>
    </source>
</evidence>
<name>A0A2T4IX73_9HYPH</name>
<gene>
    <name evidence="7" type="ORF">C9427_12075</name>
</gene>
<dbReference type="OrthoDB" id="9802264at2"/>
<dbReference type="Gene3D" id="3.40.50.300">
    <property type="entry name" value="P-loop containing nucleotide triphosphate hydrolases"/>
    <property type="match status" value="2"/>
</dbReference>
<evidence type="ECO:0000256" key="1">
    <source>
        <dbReference type="ARBA" id="ARBA00004417"/>
    </source>
</evidence>
<dbReference type="Pfam" id="PF08352">
    <property type="entry name" value="oligo_HPY"/>
    <property type="match status" value="2"/>
</dbReference>